<dbReference type="Pfam" id="PF18818">
    <property type="entry name" value="MPTase-PolyVal"/>
    <property type="match status" value="1"/>
</dbReference>
<dbReference type="RefSeq" id="WP_213356584.1">
    <property type="nucleotide sequence ID" value="NZ_JAHBGB010000046.1"/>
</dbReference>
<dbReference type="PIRSF" id="PIRSF037112">
    <property type="entry name" value="Antirestriction_ArdC"/>
    <property type="match status" value="1"/>
</dbReference>
<gene>
    <name evidence="3" type="ORF">ACFSNC_25330</name>
</gene>
<keyword evidence="4" id="KW-1185">Reference proteome</keyword>
<organism evidence="3 4">
    <name type="scientific">Ancylobacter oerskovii</name>
    <dbReference type="NCBI Taxonomy" id="459519"/>
    <lineage>
        <taxon>Bacteria</taxon>
        <taxon>Pseudomonadati</taxon>
        <taxon>Pseudomonadota</taxon>
        <taxon>Alphaproteobacteria</taxon>
        <taxon>Hyphomicrobiales</taxon>
        <taxon>Xanthobacteraceae</taxon>
        <taxon>Ancylobacter</taxon>
    </lineage>
</organism>
<accession>A0ABW4Z562</accession>
<sequence length="308" mass="34490">MSRKEEKPRVDIYARITDRIVADLEKGVRPWMQPWRSTNAIGPVTRPLRHNGLPYSGMNVLLLWSEAMARGYVSPVWMTFKQAIELGGTVRKGEAGTMVVFASRFTKAEADGNGGEVEREIPFLKAYTAFNVAQIDGLPERYHAKAELVLDPIERIEEADHFFANTGAVIRHGGDRAFYSPGSNHIQMPPFQTFRDAASFVAVLSHEATHWTAAPHRVNRDLSRYGKDRSERAREELIAELGSCFLCADLGIVPELEPRPDHASYLDSWLKVLAQDKRAIFSAAAHAQRAVAFLHSLQPAVSEERRVA</sequence>
<evidence type="ECO:0000259" key="1">
    <source>
        <dbReference type="Pfam" id="PF08401"/>
    </source>
</evidence>
<feature type="domain" description="Polyvalent protein metallopeptidase" evidence="2">
    <location>
        <begin position="157"/>
        <end position="286"/>
    </location>
</feature>
<dbReference type="InterPro" id="IPR041459">
    <property type="entry name" value="MPTase-PolyVal"/>
</dbReference>
<name>A0ABW4Z562_9HYPH</name>
<dbReference type="InterPro" id="IPR013610">
    <property type="entry name" value="ArdC_N"/>
</dbReference>
<dbReference type="Pfam" id="PF08401">
    <property type="entry name" value="ArdcN"/>
    <property type="match status" value="1"/>
</dbReference>
<comment type="caution">
    <text evidence="3">The sequence shown here is derived from an EMBL/GenBank/DDBJ whole genome shotgun (WGS) entry which is preliminary data.</text>
</comment>
<proteinExistence type="predicted"/>
<reference evidence="4" key="1">
    <citation type="journal article" date="2019" name="Int. J. Syst. Evol. Microbiol.">
        <title>The Global Catalogue of Microorganisms (GCM) 10K type strain sequencing project: providing services to taxonomists for standard genome sequencing and annotation.</title>
        <authorList>
            <consortium name="The Broad Institute Genomics Platform"/>
            <consortium name="The Broad Institute Genome Sequencing Center for Infectious Disease"/>
            <person name="Wu L."/>
            <person name="Ma J."/>
        </authorList>
    </citation>
    <scope>NUCLEOTIDE SEQUENCE [LARGE SCALE GENOMIC DNA]</scope>
    <source>
        <strain evidence="4">CCM 7435</strain>
    </source>
</reference>
<dbReference type="InterPro" id="IPR017113">
    <property type="entry name" value="Antirestriction_ArdC"/>
</dbReference>
<dbReference type="Proteomes" id="UP001597299">
    <property type="component" value="Unassembled WGS sequence"/>
</dbReference>
<dbReference type="EMBL" id="JBHUHD010000004">
    <property type="protein sequence ID" value="MFD2143715.1"/>
    <property type="molecule type" value="Genomic_DNA"/>
</dbReference>
<evidence type="ECO:0000259" key="2">
    <source>
        <dbReference type="Pfam" id="PF18818"/>
    </source>
</evidence>
<evidence type="ECO:0000313" key="3">
    <source>
        <dbReference type="EMBL" id="MFD2143715.1"/>
    </source>
</evidence>
<protein>
    <submittedName>
        <fullName evidence="3">ArdC family protein</fullName>
    </submittedName>
</protein>
<feature type="domain" description="N-terminal" evidence="1">
    <location>
        <begin position="11"/>
        <end position="130"/>
    </location>
</feature>
<evidence type="ECO:0000313" key="4">
    <source>
        <dbReference type="Proteomes" id="UP001597299"/>
    </source>
</evidence>